<dbReference type="PANTHER" id="PTHR31476:SF2">
    <property type="entry name" value="UBIQUITIN CARBOXYL-TERMINAL HYDROLASE FAMILY PROTEIN"/>
    <property type="match status" value="1"/>
</dbReference>
<dbReference type="InterPro" id="IPR045040">
    <property type="entry name" value="PORR_fam"/>
</dbReference>
<dbReference type="AlphaFoldDB" id="A0AA39SH27"/>
<name>A0AA39SH27_ACESA</name>
<reference evidence="3" key="2">
    <citation type="submission" date="2023-06" db="EMBL/GenBank/DDBJ databases">
        <authorList>
            <person name="Swenson N.G."/>
            <person name="Wegrzyn J.L."/>
            <person name="Mcevoy S.L."/>
        </authorList>
    </citation>
    <scope>NUCLEOTIDE SEQUENCE</scope>
    <source>
        <strain evidence="3">NS2018</strain>
        <tissue evidence="3">Leaf</tissue>
    </source>
</reference>
<accession>A0AA39SH27</accession>
<feature type="domain" description="PORR" evidence="2">
    <location>
        <begin position="127"/>
        <end position="192"/>
    </location>
</feature>
<keyword evidence="4" id="KW-1185">Reference proteome</keyword>
<dbReference type="PANTHER" id="PTHR31476">
    <property type="entry name" value="PROTEIN WHAT'S THIS FACTOR 1 HOMOLOG, CHLOROPLASTIC"/>
    <property type="match status" value="1"/>
</dbReference>
<reference evidence="3" key="1">
    <citation type="journal article" date="2022" name="Plant J.">
        <title>Strategies of tolerance reflected in two North American maple genomes.</title>
        <authorList>
            <person name="McEvoy S.L."/>
            <person name="Sezen U.U."/>
            <person name="Trouern-Trend A."/>
            <person name="McMahon S.M."/>
            <person name="Schaberg P.G."/>
            <person name="Yang J."/>
            <person name="Wegrzyn J.L."/>
            <person name="Swenson N.G."/>
        </authorList>
    </citation>
    <scope>NUCLEOTIDE SEQUENCE</scope>
    <source>
        <strain evidence="3">NS2018</strain>
    </source>
</reference>
<feature type="region of interest" description="Disordered" evidence="1">
    <location>
        <begin position="1"/>
        <end position="21"/>
    </location>
</feature>
<evidence type="ECO:0000313" key="3">
    <source>
        <dbReference type="EMBL" id="KAK0592671.1"/>
    </source>
</evidence>
<gene>
    <name evidence="3" type="ORF">LWI29_023307</name>
</gene>
<dbReference type="EMBL" id="JAUESC010000380">
    <property type="protein sequence ID" value="KAK0592671.1"/>
    <property type="molecule type" value="Genomic_DNA"/>
</dbReference>
<dbReference type="Pfam" id="PF11955">
    <property type="entry name" value="PORR"/>
    <property type="match status" value="1"/>
</dbReference>
<evidence type="ECO:0000259" key="2">
    <source>
        <dbReference type="Pfam" id="PF11955"/>
    </source>
</evidence>
<protein>
    <recommendedName>
        <fullName evidence="2">PORR domain-containing protein</fullName>
    </recommendedName>
</protein>
<feature type="compositionally biased region" description="Basic and acidic residues" evidence="1">
    <location>
        <begin position="1"/>
        <end position="11"/>
    </location>
</feature>
<sequence length="193" mass="22197">MLRSIDGDRQTSRKKPRSISFSVSCSPPKIVCSPSLDKHVLKQKKIRFLQNPKTILLSKPKHYIPLHIPIKMPVLYRHPGELLHPQNDLPLPNDIRTLPHSNATNAIECNEIRLSCCEEESVNHRIFLIMLGELPTVCPYNTSIEEFAKESLEAEKRGCPVVREVLGMVVEKKTFSRHHLTRFRKDFGLLNKM</sequence>
<evidence type="ECO:0000256" key="1">
    <source>
        <dbReference type="SAM" id="MobiDB-lite"/>
    </source>
</evidence>
<dbReference type="Proteomes" id="UP001168877">
    <property type="component" value="Unassembled WGS sequence"/>
</dbReference>
<evidence type="ECO:0000313" key="4">
    <source>
        <dbReference type="Proteomes" id="UP001168877"/>
    </source>
</evidence>
<proteinExistence type="predicted"/>
<organism evidence="3 4">
    <name type="scientific">Acer saccharum</name>
    <name type="common">Sugar maple</name>
    <dbReference type="NCBI Taxonomy" id="4024"/>
    <lineage>
        <taxon>Eukaryota</taxon>
        <taxon>Viridiplantae</taxon>
        <taxon>Streptophyta</taxon>
        <taxon>Embryophyta</taxon>
        <taxon>Tracheophyta</taxon>
        <taxon>Spermatophyta</taxon>
        <taxon>Magnoliopsida</taxon>
        <taxon>eudicotyledons</taxon>
        <taxon>Gunneridae</taxon>
        <taxon>Pentapetalae</taxon>
        <taxon>rosids</taxon>
        <taxon>malvids</taxon>
        <taxon>Sapindales</taxon>
        <taxon>Sapindaceae</taxon>
        <taxon>Hippocastanoideae</taxon>
        <taxon>Acereae</taxon>
        <taxon>Acer</taxon>
    </lineage>
</organism>
<dbReference type="InterPro" id="IPR021099">
    <property type="entry name" value="PORR_domain"/>
</dbReference>
<comment type="caution">
    <text evidence="3">The sequence shown here is derived from an EMBL/GenBank/DDBJ whole genome shotgun (WGS) entry which is preliminary data.</text>
</comment>
<dbReference type="GO" id="GO:0003723">
    <property type="term" value="F:RNA binding"/>
    <property type="evidence" value="ECO:0007669"/>
    <property type="project" value="InterPro"/>
</dbReference>